<feature type="region of interest" description="Disordered" evidence="6">
    <location>
        <begin position="458"/>
        <end position="479"/>
    </location>
</feature>
<dbReference type="Pfam" id="PF04433">
    <property type="entry name" value="SWIRM"/>
    <property type="match status" value="1"/>
</dbReference>
<evidence type="ECO:0008006" key="12">
    <source>
        <dbReference type="Google" id="ProtNLM"/>
    </source>
</evidence>
<reference evidence="11" key="1">
    <citation type="submission" date="2016-04" db="EMBL/GenBank/DDBJ databases">
        <title>Comparative genomics of biotechnologically important yeasts.</title>
        <authorList>
            <consortium name="DOE Joint Genome Institute"/>
            <person name="Riley R."/>
            <person name="Haridas S."/>
            <person name="Wolfe K.H."/>
            <person name="Lopes M.R."/>
            <person name="Hittinger C.T."/>
            <person name="Goker M."/>
            <person name="Salamov A."/>
            <person name="Wisecaver J."/>
            <person name="Long T.M."/>
            <person name="Aerts A.L."/>
            <person name="Barry K."/>
            <person name="Choi C."/>
            <person name="Clum A."/>
            <person name="Coughlan A.Y."/>
            <person name="Deshpande S."/>
            <person name="Douglass A.P."/>
            <person name="Hanson S.J."/>
            <person name="Klenk H.-P."/>
            <person name="Labutti K."/>
            <person name="Lapidus A."/>
            <person name="Lindquist E."/>
            <person name="Lipzen A."/>
            <person name="Meier-Kolthoff J.P."/>
            <person name="Ohm R.A."/>
            <person name="Otillar R.P."/>
            <person name="Pangilinan J."/>
            <person name="Peng Y."/>
            <person name="Rokas A."/>
            <person name="Rosa C.A."/>
            <person name="Scheuner C."/>
            <person name="Sibirny A.A."/>
            <person name="Slot J.C."/>
            <person name="Stielow J.B."/>
            <person name="Sun H."/>
            <person name="Kurtzman C.P."/>
            <person name="Blackwell M."/>
            <person name="Grigoriev I.V."/>
            <person name="Jeffries T.W."/>
        </authorList>
    </citation>
    <scope>NUCLEOTIDE SEQUENCE [LARGE SCALE GENOMIC DNA]</scope>
    <source>
        <strain evidence="11">NRRL YB-2248</strain>
    </source>
</reference>
<dbReference type="CDD" id="cd00167">
    <property type="entry name" value="SANT"/>
    <property type="match status" value="1"/>
</dbReference>
<accession>A0A1E4T5I0</accession>
<dbReference type="EMBL" id="KV453849">
    <property type="protein sequence ID" value="ODV87020.1"/>
    <property type="molecule type" value="Genomic_DNA"/>
</dbReference>
<proteinExistence type="predicted"/>
<feature type="domain" description="Myb-like" evidence="7">
    <location>
        <begin position="241"/>
        <end position="284"/>
    </location>
</feature>
<dbReference type="AlphaFoldDB" id="A0A1E4T5I0"/>
<dbReference type="PROSITE" id="PS50090">
    <property type="entry name" value="MYB_LIKE"/>
    <property type="match status" value="1"/>
</dbReference>
<evidence type="ECO:0000256" key="4">
    <source>
        <dbReference type="ARBA" id="ARBA00023242"/>
    </source>
</evidence>
<keyword evidence="2" id="KW-0238">DNA-binding</keyword>
<keyword evidence="4" id="KW-0539">Nucleus</keyword>
<dbReference type="GO" id="GO:0003677">
    <property type="term" value="F:DNA binding"/>
    <property type="evidence" value="ECO:0007669"/>
    <property type="project" value="UniProtKB-KW"/>
</dbReference>
<keyword evidence="1" id="KW-0805">Transcription regulation</keyword>
<keyword evidence="3" id="KW-0804">Transcription</keyword>
<dbReference type="GO" id="GO:0006338">
    <property type="term" value="P:chromatin remodeling"/>
    <property type="evidence" value="ECO:0007669"/>
    <property type="project" value="UniProtKB-ARBA"/>
</dbReference>
<evidence type="ECO:0000259" key="7">
    <source>
        <dbReference type="PROSITE" id="PS50090"/>
    </source>
</evidence>
<evidence type="ECO:0000256" key="2">
    <source>
        <dbReference type="ARBA" id="ARBA00023125"/>
    </source>
</evidence>
<dbReference type="Proteomes" id="UP000094801">
    <property type="component" value="Unassembled WGS sequence"/>
</dbReference>
<dbReference type="GO" id="GO:0045893">
    <property type="term" value="P:positive regulation of DNA-templated transcription"/>
    <property type="evidence" value="ECO:0007669"/>
    <property type="project" value="TreeGrafter"/>
</dbReference>
<evidence type="ECO:0000256" key="6">
    <source>
        <dbReference type="SAM" id="MobiDB-lite"/>
    </source>
</evidence>
<dbReference type="Pfam" id="PF00249">
    <property type="entry name" value="Myb_DNA-binding"/>
    <property type="match status" value="1"/>
</dbReference>
<dbReference type="Gene3D" id="1.10.10.10">
    <property type="entry name" value="Winged helix-like DNA-binding domain superfamily/Winged helix DNA-binding domain"/>
    <property type="match status" value="1"/>
</dbReference>
<evidence type="ECO:0000259" key="9">
    <source>
        <dbReference type="PROSITE" id="PS51293"/>
    </source>
</evidence>
<evidence type="ECO:0000256" key="1">
    <source>
        <dbReference type="ARBA" id="ARBA00023015"/>
    </source>
</evidence>
<dbReference type="OrthoDB" id="118550at2759"/>
<dbReference type="PANTHER" id="PTHR12802">
    <property type="entry name" value="SWI/SNF COMPLEX-RELATED"/>
    <property type="match status" value="1"/>
</dbReference>
<dbReference type="PANTHER" id="PTHR12802:SF150">
    <property type="entry name" value="CHROMATIN STRUCTURE-REMODELING COMPLEX PROTEIN RSC8"/>
    <property type="match status" value="1"/>
</dbReference>
<dbReference type="Pfam" id="PF16495">
    <property type="entry name" value="SWIRM-assoc_1"/>
    <property type="match status" value="1"/>
</dbReference>
<evidence type="ECO:0000259" key="8">
    <source>
        <dbReference type="PROSITE" id="PS50934"/>
    </source>
</evidence>
<dbReference type="Gene3D" id="1.10.10.60">
    <property type="entry name" value="Homeodomain-like"/>
    <property type="match status" value="1"/>
</dbReference>
<dbReference type="FunFam" id="1.10.10.10:FF:000020">
    <property type="entry name" value="SWI/SNF complex subunit SMARCC2 isoform c"/>
    <property type="match status" value="1"/>
</dbReference>
<dbReference type="InterPro" id="IPR036388">
    <property type="entry name" value="WH-like_DNA-bd_sf"/>
</dbReference>
<dbReference type="InterPro" id="IPR017884">
    <property type="entry name" value="SANT_dom"/>
</dbReference>
<dbReference type="GO" id="GO:0016514">
    <property type="term" value="C:SWI/SNF complex"/>
    <property type="evidence" value="ECO:0007669"/>
    <property type="project" value="TreeGrafter"/>
</dbReference>
<dbReference type="SUPFAM" id="SSF46689">
    <property type="entry name" value="Homeodomain-like"/>
    <property type="match status" value="2"/>
</dbReference>
<feature type="coiled-coil region" evidence="5">
    <location>
        <begin position="339"/>
        <end position="399"/>
    </location>
</feature>
<name>A0A1E4T5I0_9ASCO</name>
<dbReference type="InterPro" id="IPR007526">
    <property type="entry name" value="SWIRM"/>
</dbReference>
<sequence length="495" mass="56914">MNSIHEIEKKSLPEFFTMDSRFKTPIIYKEFRDFMINTYRLNPIEYLTITAVRRGLAGDVASIMRVHGFLMKWGLINYQIDPKTKPFLVGPQYTGHFQITLDKPTGLEPYIPKDVKIVNDDEKRKSKEVEEKGNDVELPPLKKQNTTIPLNLELRHNIYDSTQDAFTLRSEETNKTNSLVGLKQLYCSITGNDITETRYHNLKTKQNISSKAFEDGQFPSSFKSTDYIKLNKIYSNSDIKPWSDQELLLLFEAIEMYQDDWNSICGHVGSRTKDQCISKFIQLPIEDKYLEKQLNKQGQEEFKKSLLNGKFNPVKTVNDTMKHLIESNEKKSDIEELTIKSLLTNANDLNKEEIQLQTKLLSKITELSFKRFDLKLSKLENLEKELEKEKKQLALAKHNLIIDRLSLRKQTESVRSKLIKASELGATDEGLLLCEEAMIEANKAPRIVVVNSNSKSELSNITNSTNIPNGDEGLESDQLEPISVKEPQSYTMWSA</sequence>
<dbReference type="InterPro" id="IPR001005">
    <property type="entry name" value="SANT/Myb"/>
</dbReference>
<organism evidence="10 11">
    <name type="scientific">[Candida] arabinofermentans NRRL YB-2248</name>
    <dbReference type="NCBI Taxonomy" id="983967"/>
    <lineage>
        <taxon>Eukaryota</taxon>
        <taxon>Fungi</taxon>
        <taxon>Dikarya</taxon>
        <taxon>Ascomycota</taxon>
        <taxon>Saccharomycotina</taxon>
        <taxon>Pichiomycetes</taxon>
        <taxon>Pichiales</taxon>
        <taxon>Pichiaceae</taxon>
        <taxon>Ogataea</taxon>
        <taxon>Ogataea/Candida clade</taxon>
    </lineage>
</organism>
<dbReference type="InterPro" id="IPR032451">
    <property type="entry name" value="SMARCC_C"/>
</dbReference>
<evidence type="ECO:0000256" key="5">
    <source>
        <dbReference type="SAM" id="Coils"/>
    </source>
</evidence>
<dbReference type="PROSITE" id="PS51293">
    <property type="entry name" value="SANT"/>
    <property type="match status" value="1"/>
</dbReference>
<feature type="domain" description="SANT" evidence="9">
    <location>
        <begin position="237"/>
        <end position="288"/>
    </location>
</feature>
<feature type="domain" description="SWIRM" evidence="8">
    <location>
        <begin position="1"/>
        <end position="87"/>
    </location>
</feature>
<dbReference type="InterPro" id="IPR009057">
    <property type="entry name" value="Homeodomain-like_sf"/>
</dbReference>
<dbReference type="SMART" id="SM00717">
    <property type="entry name" value="SANT"/>
    <property type="match status" value="1"/>
</dbReference>
<dbReference type="PROSITE" id="PS50934">
    <property type="entry name" value="SWIRM"/>
    <property type="match status" value="1"/>
</dbReference>
<evidence type="ECO:0000313" key="10">
    <source>
        <dbReference type="EMBL" id="ODV87020.1"/>
    </source>
</evidence>
<dbReference type="FunFam" id="1.10.10.60:FF:000014">
    <property type="entry name" value="SWI/SNF complex subunit SMARCC2 isoform C"/>
    <property type="match status" value="1"/>
</dbReference>
<evidence type="ECO:0000313" key="11">
    <source>
        <dbReference type="Proteomes" id="UP000094801"/>
    </source>
</evidence>
<dbReference type="STRING" id="983967.A0A1E4T5I0"/>
<evidence type="ECO:0000256" key="3">
    <source>
        <dbReference type="ARBA" id="ARBA00023163"/>
    </source>
</evidence>
<gene>
    <name evidence="10" type="ORF">CANARDRAFT_121900</name>
</gene>
<keyword evidence="5" id="KW-0175">Coiled coil</keyword>
<keyword evidence="11" id="KW-1185">Reference proteome</keyword>
<protein>
    <recommendedName>
        <fullName evidence="12">SWIRM domain-containing protein</fullName>
    </recommendedName>
</protein>
<feature type="region of interest" description="Disordered" evidence="6">
    <location>
        <begin position="122"/>
        <end position="142"/>
    </location>
</feature>
<feature type="compositionally biased region" description="Polar residues" evidence="6">
    <location>
        <begin position="458"/>
        <end position="468"/>
    </location>
</feature>
<dbReference type="GO" id="GO:0042393">
    <property type="term" value="F:histone binding"/>
    <property type="evidence" value="ECO:0007669"/>
    <property type="project" value="TreeGrafter"/>
</dbReference>
<feature type="compositionally biased region" description="Basic and acidic residues" evidence="6">
    <location>
        <begin position="122"/>
        <end position="135"/>
    </location>
</feature>